<keyword evidence="2" id="KW-1185">Reference proteome</keyword>
<accession>A0A066TXY9</accession>
<dbReference type="Proteomes" id="UP000027345">
    <property type="component" value="Unassembled WGS sequence"/>
</dbReference>
<organism evidence="1 2">
    <name type="scientific">Amycolatopsis rifamycinica</name>
    <dbReference type="NCBI Taxonomy" id="287986"/>
    <lineage>
        <taxon>Bacteria</taxon>
        <taxon>Bacillati</taxon>
        <taxon>Actinomycetota</taxon>
        <taxon>Actinomycetes</taxon>
        <taxon>Pseudonocardiales</taxon>
        <taxon>Pseudonocardiaceae</taxon>
        <taxon>Amycolatopsis</taxon>
    </lineage>
</organism>
<reference evidence="1 2" key="1">
    <citation type="submission" date="2014-05" db="EMBL/GenBank/DDBJ databases">
        <title>Draft genome sequence of Amycolatopsis rifamycinica DSM 46095.</title>
        <authorList>
            <person name="Lal R."/>
            <person name="Saxena A."/>
            <person name="Kumari R."/>
            <person name="Mukherjee U."/>
            <person name="Singh P."/>
            <person name="Sangwan N."/>
            <person name="Mahato N.K."/>
        </authorList>
    </citation>
    <scope>NUCLEOTIDE SEQUENCE [LARGE SCALE GENOMIC DNA]</scope>
    <source>
        <strain evidence="1 2">DSM 46095</strain>
    </source>
</reference>
<proteinExistence type="predicted"/>
<evidence type="ECO:0008006" key="3">
    <source>
        <dbReference type="Google" id="ProtNLM"/>
    </source>
</evidence>
<protein>
    <recommendedName>
        <fullName evidence="3">DUF3558 domain-containing protein</fullName>
    </recommendedName>
</protein>
<evidence type="ECO:0000313" key="1">
    <source>
        <dbReference type="EMBL" id="KDN19685.1"/>
    </source>
</evidence>
<comment type="caution">
    <text evidence="1">The sequence shown here is derived from an EMBL/GenBank/DDBJ whole genome shotgun (WGS) entry which is preliminary data.</text>
</comment>
<name>A0A066TXY9_9PSEU</name>
<evidence type="ECO:0000313" key="2">
    <source>
        <dbReference type="Proteomes" id="UP000027345"/>
    </source>
</evidence>
<dbReference type="AlphaFoldDB" id="A0A066TXY9"/>
<gene>
    <name evidence="1" type="ORF">DV20_23910</name>
</gene>
<dbReference type="EMBL" id="JMQI01000050">
    <property type="protein sequence ID" value="KDN19685.1"/>
    <property type="molecule type" value="Genomic_DNA"/>
</dbReference>
<dbReference type="InterPro" id="IPR024520">
    <property type="entry name" value="DUF3558"/>
</dbReference>
<dbReference type="Pfam" id="PF12079">
    <property type="entry name" value="DUF3558"/>
    <property type="match status" value="1"/>
</dbReference>
<sequence>MDDQAGPTCRWNVPAVSQAGVGVTYFKTTQLGLTGVYRAKDTIYPFFEPLDPIDGYPTVAFGQVDERSTKGRCLLALGTSDTQQVDIAISLSEANVGKKDPCAAAHDVAAKVLENLRKAT</sequence>